<dbReference type="Pfam" id="PF09438">
    <property type="entry name" value="DUF2017"/>
    <property type="match status" value="1"/>
</dbReference>
<dbReference type="AlphaFoldDB" id="A0A5P8FKT5"/>
<evidence type="ECO:0000313" key="2">
    <source>
        <dbReference type="EMBL" id="QFQ29771.1"/>
    </source>
</evidence>
<organism evidence="2 3">
    <name type="scientific">Janibacter melonis</name>
    <dbReference type="NCBI Taxonomy" id="262209"/>
    <lineage>
        <taxon>Bacteria</taxon>
        <taxon>Bacillati</taxon>
        <taxon>Actinomycetota</taxon>
        <taxon>Actinomycetes</taxon>
        <taxon>Micrococcales</taxon>
        <taxon>Intrasporangiaceae</taxon>
        <taxon>Janibacter</taxon>
    </lineage>
</organism>
<dbReference type="KEGG" id="jme:EEW87_004605"/>
<evidence type="ECO:0000256" key="1">
    <source>
        <dbReference type="SAM" id="MobiDB-lite"/>
    </source>
</evidence>
<dbReference type="GeneID" id="59160432"/>
<dbReference type="Proteomes" id="UP000271708">
    <property type="component" value="Chromosome"/>
</dbReference>
<feature type="region of interest" description="Disordered" evidence="1">
    <location>
        <begin position="61"/>
        <end position="83"/>
    </location>
</feature>
<dbReference type="OrthoDB" id="3268479at2"/>
<dbReference type="InterPro" id="IPR018561">
    <property type="entry name" value="AosR"/>
</dbReference>
<gene>
    <name evidence="2" type="ORF">EEW87_004605</name>
</gene>
<dbReference type="RefSeq" id="WP_123091006.1">
    <property type="nucleotide sequence ID" value="NZ_BAAAKD010000037.1"/>
</dbReference>
<name>A0A5P8FKT5_9MICO</name>
<dbReference type="EMBL" id="CP044548">
    <property type="protein sequence ID" value="QFQ29771.1"/>
    <property type="molecule type" value="Genomic_DNA"/>
</dbReference>
<accession>A0A5P8FKT5</accession>
<reference evidence="2 3" key="1">
    <citation type="submission" date="2019-09" db="EMBL/GenBank/DDBJ databases">
        <title>Complete Genome Sequence of Janibacter melonis M714 with both human health impact and industrial applications.</title>
        <authorList>
            <person name="Jin M."/>
            <person name="Zhao Q.R."/>
        </authorList>
    </citation>
    <scope>NUCLEOTIDE SEQUENCE [LARGE SCALE GENOMIC DNA]</scope>
    <source>
        <strain evidence="2 3">M714</strain>
    </source>
</reference>
<proteinExistence type="predicted"/>
<evidence type="ECO:0000313" key="3">
    <source>
        <dbReference type="Proteomes" id="UP000271708"/>
    </source>
</evidence>
<sequence>MARAFQRRGEDVVAWLDADEREVLAQLAEQVLDVVSPQDDGPVTAGEGEVDPFDAIVAGLGTLSTDTGTPDPERSAGLDEERDPALDRLFPAGHRGDPEEAREFRRLTEGGLRQRKAGNLRTLAQAVLRPSADPGDPEAVVLDRGEAVAVLVALTDIRLVMGERLGLRTDDDADRLERVVADLDDEDPAAFALMLYDFLTWLQESLGRTLPAGPPRGGAGRAGGAA</sequence>
<feature type="compositionally biased region" description="Basic and acidic residues" evidence="1">
    <location>
        <begin position="71"/>
        <end position="83"/>
    </location>
</feature>
<protein>
    <submittedName>
        <fullName evidence="2">DUF2017 family protein</fullName>
    </submittedName>
</protein>